<feature type="compositionally biased region" description="Low complexity" evidence="10">
    <location>
        <begin position="330"/>
        <end position="343"/>
    </location>
</feature>
<dbReference type="InterPro" id="IPR027417">
    <property type="entry name" value="P-loop_NTPase"/>
</dbReference>
<keyword evidence="7 9" id="KW-0505">Motor protein</keyword>
<dbReference type="Pfam" id="PF00225">
    <property type="entry name" value="Kinesin"/>
    <property type="match status" value="1"/>
</dbReference>
<dbReference type="Gene3D" id="3.40.850.10">
    <property type="entry name" value="Kinesin motor domain"/>
    <property type="match status" value="1"/>
</dbReference>
<dbReference type="CDD" id="cd22705">
    <property type="entry name" value="FHA_KIF1"/>
    <property type="match status" value="1"/>
</dbReference>
<dbReference type="PROSITE" id="PS50067">
    <property type="entry name" value="KINESIN_MOTOR_2"/>
    <property type="match status" value="1"/>
</dbReference>
<dbReference type="STRING" id="101091.A0A1C7N2I4"/>
<comment type="similarity">
    <text evidence="9">Belongs to the TRAFAC class myosin-kinesin ATPase superfamily. Kinesin family.</text>
</comment>
<dbReference type="InterPro" id="IPR022164">
    <property type="entry name" value="Kinesin-like"/>
</dbReference>
<dbReference type="Gene3D" id="2.60.200.20">
    <property type="match status" value="1"/>
</dbReference>
<dbReference type="GO" id="GO:0003777">
    <property type="term" value="F:microtubule motor activity"/>
    <property type="evidence" value="ECO:0007669"/>
    <property type="project" value="InterPro"/>
</dbReference>
<gene>
    <name evidence="13" type="ORF">A0J61_10387</name>
</gene>
<dbReference type="Gene3D" id="2.30.29.30">
    <property type="entry name" value="Pleckstrin-homology domain (PH domain)/Phosphotyrosine-binding domain (PTB)"/>
    <property type="match status" value="1"/>
</dbReference>
<sequence>GQTGSGKSYSMMGYGEDKGIIPRTCHELFERVASKRTDLVDFQVEVSYIEIYNEKVRDLLNPSNKANLKVREHPVLGPYVQDLSRLAVNSFENIDHLMDEGNKARTIAATNMNATSSRSHGVFTIFVTQKITDPNTKQVTDKVARISLVDLAGSERANSTGATGARLKEGANINKSLTTLGKVIAGLAEQSSIDASKKTSKKPKDAFIPFRDSVLTWLLKDSLGGNSKTCMIAAISPADYDETLSTLRYADQAKKIKTKAVINEDPNAKAMRELKDEVEALRQALMVYAPEEVEKIQEKAHPTTKKKPASATPSQSSTPSINKPTKPNLSPASAASPTSSKSTVVFTDASGNTTQLTKEEMVDQLQMTEKLLSDLNKTWEEKLQTTEKIHVERENTLTNLGITVEKNQVGLYTPKEIPYLINLNEDPLMSECLMYNIKPGRTNVDKFEVDEEDVMPTAPQEKDQTNSVIRLSGSNINKDHCYFENVDNIVTLYPHPDCTTMVNGRRITEPKRLKSGYRIILGDYHVFRFNNPSEAKKERDIIIQQQQQQQQQQENEPTRADSPCTPTSPTYSESKDGLMIPPVTEVMDWNFARREAMLNSYISDTNFNNLTDEDLDKLFDDVAKVRVIRKRQSASSETLSRRTSSSSSFRRSTYSSVFMDDLADSDYTTDASTVSSSSSARSSIGENYFMMSKEEQEIHMEQHRRKYQAKLRRLSRRLSYAPPIAFTPREKELASKAVTHWRRKRNVTMAKAILMHDVHVRQANEMALKAGKNVFYQFAVVDDTMSATAVSHWESNHGTHHQKNTLDTDLIKTPKPCIAIQVIDAKHQSVYLWSLEKFLARLRYLQGAYFASDSKKHMKGEDLFYESEHPPAYTLVGLAKVPLRNLATQVPMESTVSVFCRNTGEKMADLRVLIAPIARSVRHPYRSSASSVSSAEDPNEPILDDENPRSLLHVGQQLVFEVSIIDLGGLDPRLFSRVHAQFRLSTFGSNLEGVFASEAKEYTYKGTLEFNYHQTLSMAITQDILNIIKTKDITFEIYGQPSKHYLEQTALSINNNIKLAAEADTPPVVMPVKKAEDVIARIQICELTPEGDYKPVPVESAAAHSGDVIGQNDTFSLQQGQQRRVVISLQNASLDKIMDMRIGRIRLMDNKQRILESPLSIAEVPLNMVSNSSNKDSICIAQGSWDSSLHDTLLLNAVTPVNQRVVMCLSWTVRQRMLLNGNEVDVAVRFEKDLFVTIKDQNKAATIKKKTNPNAKRGSVILNFFSLKSNLPIKHQITSLFVVEYRPELFGGVLDLPLADLPAQVLGTYERQRLAMMKREETESMHYAVQLKEQLDRLCGPGAEKNQPKSPLTEQAVMDLWTKKFDGQQALTNPAKEALVKPVVRRWVPYVHQIMVPAVPEEGSRSKRGYLMRKNDGDSKEWDRYWCILMGKFLFLYPEQNETNEVDILHIKNVHKEDKTMDTMKSKTLFTIDTLYDSHTFQAPDNATMTEWVNMID</sequence>
<dbReference type="InterPro" id="IPR001752">
    <property type="entry name" value="Kinesin_motor_dom"/>
</dbReference>
<evidence type="ECO:0000313" key="14">
    <source>
        <dbReference type="Proteomes" id="UP000093000"/>
    </source>
</evidence>
<feature type="non-terminal residue" evidence="13">
    <location>
        <position position="1"/>
    </location>
</feature>
<evidence type="ECO:0000256" key="6">
    <source>
        <dbReference type="ARBA" id="ARBA00023054"/>
    </source>
</evidence>
<evidence type="ECO:0000256" key="9">
    <source>
        <dbReference type="PROSITE-ProRule" id="PRU00283"/>
    </source>
</evidence>
<evidence type="ECO:0000256" key="10">
    <source>
        <dbReference type="SAM" id="MobiDB-lite"/>
    </source>
</evidence>
<dbReference type="InterPro" id="IPR032405">
    <property type="entry name" value="Kinesin_assoc"/>
</dbReference>
<dbReference type="FunFam" id="3.40.850.10:FF:000167">
    <property type="entry name" value="Uncharacterized protein"/>
    <property type="match status" value="1"/>
</dbReference>
<evidence type="ECO:0000256" key="7">
    <source>
        <dbReference type="ARBA" id="ARBA00023175"/>
    </source>
</evidence>
<dbReference type="Proteomes" id="UP000093000">
    <property type="component" value="Unassembled WGS sequence"/>
</dbReference>
<dbReference type="Gene3D" id="6.10.250.2520">
    <property type="match status" value="1"/>
</dbReference>
<dbReference type="PROSITE" id="PS00411">
    <property type="entry name" value="KINESIN_MOTOR_1"/>
    <property type="match status" value="1"/>
</dbReference>
<feature type="compositionally biased region" description="Low complexity" evidence="10">
    <location>
        <begin position="309"/>
        <end position="320"/>
    </location>
</feature>
<keyword evidence="6" id="KW-0175">Coiled coil</keyword>
<dbReference type="SUPFAM" id="SSF52540">
    <property type="entry name" value="P-loop containing nucleoside triphosphate hydrolases"/>
    <property type="match status" value="1"/>
</dbReference>
<dbReference type="GO" id="GO:0005524">
    <property type="term" value="F:ATP binding"/>
    <property type="evidence" value="ECO:0007669"/>
    <property type="project" value="UniProtKB-UniRule"/>
</dbReference>
<dbReference type="InterPro" id="IPR008984">
    <property type="entry name" value="SMAD_FHA_dom_sf"/>
</dbReference>
<feature type="region of interest" description="Disordered" evidence="10">
    <location>
        <begin position="928"/>
        <end position="947"/>
    </location>
</feature>
<dbReference type="SUPFAM" id="SSF50729">
    <property type="entry name" value="PH domain-like"/>
    <property type="match status" value="1"/>
</dbReference>
<dbReference type="SMART" id="SM00233">
    <property type="entry name" value="PH"/>
    <property type="match status" value="1"/>
</dbReference>
<keyword evidence="3" id="KW-0493">Microtubule</keyword>
<organism evidence="13 14">
    <name type="scientific">Choanephora cucurbitarum</name>
    <dbReference type="NCBI Taxonomy" id="101091"/>
    <lineage>
        <taxon>Eukaryota</taxon>
        <taxon>Fungi</taxon>
        <taxon>Fungi incertae sedis</taxon>
        <taxon>Mucoromycota</taxon>
        <taxon>Mucoromycotina</taxon>
        <taxon>Mucoromycetes</taxon>
        <taxon>Mucorales</taxon>
        <taxon>Mucorineae</taxon>
        <taxon>Choanephoraceae</taxon>
        <taxon>Choanephoroideae</taxon>
        <taxon>Choanephora</taxon>
    </lineage>
</organism>
<keyword evidence="5 9" id="KW-0067">ATP-binding</keyword>
<dbReference type="InterPro" id="IPR001849">
    <property type="entry name" value="PH_domain"/>
</dbReference>
<dbReference type="Pfam" id="PF12473">
    <property type="entry name" value="DUF3694"/>
    <property type="match status" value="1"/>
</dbReference>
<dbReference type="GO" id="GO:0010970">
    <property type="term" value="P:transport along microtubule"/>
    <property type="evidence" value="ECO:0007669"/>
    <property type="project" value="UniProtKB-ARBA"/>
</dbReference>
<keyword evidence="8" id="KW-0206">Cytoskeleton</keyword>
<dbReference type="SMART" id="SM00129">
    <property type="entry name" value="KISc"/>
    <property type="match status" value="1"/>
</dbReference>
<dbReference type="OrthoDB" id="3176171at2759"/>
<feature type="region of interest" description="Disordered" evidence="10">
    <location>
        <begin position="298"/>
        <end position="345"/>
    </location>
</feature>
<dbReference type="InterPro" id="IPR019821">
    <property type="entry name" value="Kinesin_motor_CS"/>
</dbReference>
<feature type="region of interest" description="Disordered" evidence="10">
    <location>
        <begin position="537"/>
        <end position="577"/>
    </location>
</feature>
<dbReference type="GO" id="GO:0008017">
    <property type="term" value="F:microtubule binding"/>
    <property type="evidence" value="ECO:0007669"/>
    <property type="project" value="InterPro"/>
</dbReference>
<dbReference type="InterPro" id="IPR036961">
    <property type="entry name" value="Kinesin_motor_dom_sf"/>
</dbReference>
<evidence type="ECO:0000256" key="5">
    <source>
        <dbReference type="ARBA" id="ARBA00022840"/>
    </source>
</evidence>
<evidence type="ECO:0000256" key="4">
    <source>
        <dbReference type="ARBA" id="ARBA00022741"/>
    </source>
</evidence>
<reference evidence="13 14" key="1">
    <citation type="submission" date="2016-03" db="EMBL/GenBank/DDBJ databases">
        <title>Choanephora cucurbitarum.</title>
        <authorList>
            <person name="Min B."/>
            <person name="Park H."/>
            <person name="Park J.-H."/>
            <person name="Shin H.-D."/>
            <person name="Choi I.-G."/>
        </authorList>
    </citation>
    <scope>NUCLEOTIDE SEQUENCE [LARGE SCALE GENOMIC DNA]</scope>
    <source>
        <strain evidence="13 14">KUS-F28377</strain>
    </source>
</reference>
<feature type="domain" description="Kinesin motor" evidence="12">
    <location>
        <begin position="1"/>
        <end position="256"/>
    </location>
</feature>
<dbReference type="EMBL" id="LUGH01001148">
    <property type="protein sequence ID" value="OBZ81564.1"/>
    <property type="molecule type" value="Genomic_DNA"/>
</dbReference>
<keyword evidence="4 9" id="KW-0547">Nucleotide-binding</keyword>
<evidence type="ECO:0000256" key="1">
    <source>
        <dbReference type="ARBA" id="ARBA00004245"/>
    </source>
</evidence>
<evidence type="ECO:0000259" key="12">
    <source>
        <dbReference type="PROSITE" id="PS50067"/>
    </source>
</evidence>
<feature type="binding site" evidence="9">
    <location>
        <begin position="1"/>
        <end position="8"/>
    </location>
    <ligand>
        <name>ATP</name>
        <dbReference type="ChEBI" id="CHEBI:30616"/>
    </ligand>
</feature>
<dbReference type="InParanoid" id="A0A1C7N2I4"/>
<feature type="domain" description="PH" evidence="11">
    <location>
        <begin position="1404"/>
        <end position="1497"/>
    </location>
</feature>
<dbReference type="InterPro" id="IPR011993">
    <property type="entry name" value="PH-like_dom_sf"/>
</dbReference>
<comment type="caution">
    <text evidence="13">The sequence shown here is derived from an EMBL/GenBank/DDBJ whole genome shotgun (WGS) entry which is preliminary data.</text>
</comment>
<evidence type="ECO:0000313" key="13">
    <source>
        <dbReference type="EMBL" id="OBZ81564.1"/>
    </source>
</evidence>
<proteinExistence type="inferred from homology"/>
<evidence type="ECO:0000256" key="8">
    <source>
        <dbReference type="ARBA" id="ARBA00023212"/>
    </source>
</evidence>
<evidence type="ECO:0000259" key="11">
    <source>
        <dbReference type="PROSITE" id="PS50003"/>
    </source>
</evidence>
<evidence type="ECO:0000256" key="2">
    <source>
        <dbReference type="ARBA" id="ARBA00022490"/>
    </source>
</evidence>
<accession>A0A1C7N2I4</accession>
<dbReference type="PANTHER" id="PTHR47117">
    <property type="entry name" value="STAR-RELATED LIPID TRANSFER PROTEIN 9"/>
    <property type="match status" value="1"/>
</dbReference>
<dbReference type="Pfam" id="PF00169">
    <property type="entry name" value="PH"/>
    <property type="match status" value="1"/>
</dbReference>
<keyword evidence="14" id="KW-1185">Reference proteome</keyword>
<protein>
    <recommendedName>
        <fullName evidence="15">Kinesin-like protein Klp8</fullName>
    </recommendedName>
</protein>
<dbReference type="GO" id="GO:0005874">
    <property type="term" value="C:microtubule"/>
    <property type="evidence" value="ECO:0007669"/>
    <property type="project" value="UniProtKB-KW"/>
</dbReference>
<keyword evidence="2" id="KW-0963">Cytoplasm</keyword>
<evidence type="ECO:0008006" key="15">
    <source>
        <dbReference type="Google" id="ProtNLM"/>
    </source>
</evidence>
<evidence type="ECO:0000256" key="3">
    <source>
        <dbReference type="ARBA" id="ARBA00022701"/>
    </source>
</evidence>
<dbReference type="Pfam" id="PF16183">
    <property type="entry name" value="Kinesin_assoc"/>
    <property type="match status" value="1"/>
</dbReference>
<dbReference type="SUPFAM" id="SSF49879">
    <property type="entry name" value="SMAD/FHA domain"/>
    <property type="match status" value="1"/>
</dbReference>
<dbReference type="PRINTS" id="PR00380">
    <property type="entry name" value="KINESINHEAVY"/>
</dbReference>
<dbReference type="PROSITE" id="PS50003">
    <property type="entry name" value="PH_DOMAIN"/>
    <property type="match status" value="1"/>
</dbReference>
<name>A0A1C7N2I4_9FUNG</name>
<feature type="compositionally biased region" description="Low complexity" evidence="10">
    <location>
        <begin position="542"/>
        <end position="553"/>
    </location>
</feature>
<comment type="subcellular location">
    <subcellularLocation>
        <location evidence="1">Cytoplasm</location>
        <location evidence="1">Cytoskeleton</location>
    </subcellularLocation>
</comment>